<dbReference type="SUPFAM" id="SSF55811">
    <property type="entry name" value="Nudix"/>
    <property type="match status" value="1"/>
</dbReference>
<accession>A0A6I6E654</accession>
<dbReference type="AlphaFoldDB" id="A0A6I6E654"/>
<dbReference type="KEGG" id="moj:D7D94_09780"/>
<reference evidence="2 3" key="1">
    <citation type="submission" date="2018-09" db="EMBL/GenBank/DDBJ databases">
        <title>Whole genome sequencing of Microbacterium oryzae strain MB-10T.</title>
        <authorList>
            <person name="Das S.K."/>
        </authorList>
    </citation>
    <scope>NUCLEOTIDE SEQUENCE [LARGE SCALE GENOMIC DNA]</scope>
    <source>
        <strain evidence="2 3">MB-10</strain>
    </source>
</reference>
<dbReference type="CDD" id="cd24161">
    <property type="entry name" value="NUDIX_ADPRase_Ndx2"/>
    <property type="match status" value="1"/>
</dbReference>
<gene>
    <name evidence="2" type="ORF">D7D94_09780</name>
</gene>
<feature type="domain" description="Nudix hydrolase" evidence="1">
    <location>
        <begin position="39"/>
        <end position="168"/>
    </location>
</feature>
<sequence length="179" mass="19571">MGWQTRSTRVTYENPWIRVREDEVVRPDGGDGIYGVVELRHPAVFVVALDADERVLLVEVDRYTVGSSWEVVAGGSDGEPAETAARRELLEETGLEADEWVEVGRMDALNGICIAPETVFLARGLRQVADADAHRAEEGITRSRWVAIRDALRMTATGELTDGESIAALAMAAVHLGKL</sequence>
<dbReference type="RefSeq" id="WP_156242427.1">
    <property type="nucleotide sequence ID" value="NZ_BAAAZL010000004.1"/>
</dbReference>
<dbReference type="Gene3D" id="3.90.79.10">
    <property type="entry name" value="Nucleoside Triphosphate Pyrophosphohydrolase"/>
    <property type="match status" value="1"/>
</dbReference>
<dbReference type="OrthoDB" id="177518at2"/>
<evidence type="ECO:0000259" key="1">
    <source>
        <dbReference type="PROSITE" id="PS51462"/>
    </source>
</evidence>
<dbReference type="EMBL" id="CP032550">
    <property type="protein sequence ID" value="QGU27920.1"/>
    <property type="molecule type" value="Genomic_DNA"/>
</dbReference>
<protein>
    <submittedName>
        <fullName evidence="2">NUDIX hydrolase</fullName>
    </submittedName>
</protein>
<dbReference type="GO" id="GO:0016787">
    <property type="term" value="F:hydrolase activity"/>
    <property type="evidence" value="ECO:0007669"/>
    <property type="project" value="UniProtKB-KW"/>
</dbReference>
<evidence type="ECO:0000313" key="2">
    <source>
        <dbReference type="EMBL" id="QGU27920.1"/>
    </source>
</evidence>
<dbReference type="Proteomes" id="UP000422989">
    <property type="component" value="Chromosome"/>
</dbReference>
<dbReference type="InterPro" id="IPR015797">
    <property type="entry name" value="NUDIX_hydrolase-like_dom_sf"/>
</dbReference>
<proteinExistence type="predicted"/>
<dbReference type="InterPro" id="IPR000086">
    <property type="entry name" value="NUDIX_hydrolase_dom"/>
</dbReference>
<name>A0A6I6E654_9MICO</name>
<keyword evidence="2" id="KW-0378">Hydrolase</keyword>
<dbReference type="PROSITE" id="PS51462">
    <property type="entry name" value="NUDIX"/>
    <property type="match status" value="1"/>
</dbReference>
<keyword evidence="3" id="KW-1185">Reference proteome</keyword>
<organism evidence="2 3">
    <name type="scientific">Microbacterium oryzae</name>
    <dbReference type="NCBI Taxonomy" id="743009"/>
    <lineage>
        <taxon>Bacteria</taxon>
        <taxon>Bacillati</taxon>
        <taxon>Actinomycetota</taxon>
        <taxon>Actinomycetes</taxon>
        <taxon>Micrococcales</taxon>
        <taxon>Microbacteriaceae</taxon>
        <taxon>Microbacterium</taxon>
    </lineage>
</organism>
<evidence type="ECO:0000313" key="3">
    <source>
        <dbReference type="Proteomes" id="UP000422989"/>
    </source>
</evidence>
<dbReference type="Pfam" id="PF00293">
    <property type="entry name" value="NUDIX"/>
    <property type="match status" value="1"/>
</dbReference>